<sequence length="377" mass="41006">MSSLYKACFLPASSSRRELEGKLDTVQVFPNIKAILILVAEQTALKIDYLDDVLRQDRETAVFGGVFPDLVIDGVKLQQGILIIGLTVPVNTYVVSSVVADGASMQKELTGQGASTLTDEHGVFLFADSSVCCLDALTEAVEGVFGSSTQYIGAGAGSRGVEKQPCIITSKGLLAGAAVIATVSLSNAVEIGHGWRPVCSPMNITQSTGNTLESIENRPAFEVYREVVEMHSGMKLNRRDFIALSKNYPLTVSNHRSENVVRDPVVEYCNRVVCLGEIHEGSSLQVLHGDIDSLIDGANEAQQRALQRMNNPVNSFYFFSTCITRELVLGKSFERELEILSKEQLVFGVTGIGVFACSLDRHLNYFNKSAVYSVFAF</sequence>
<proteinExistence type="predicted"/>
<dbReference type="AlphaFoldDB" id="A0A7W7Y2B4"/>
<dbReference type="InterPro" id="IPR019494">
    <property type="entry name" value="FIST_C"/>
</dbReference>
<dbReference type="SMART" id="SM01204">
    <property type="entry name" value="FIST_C"/>
    <property type="match status" value="1"/>
</dbReference>
<dbReference type="InterPro" id="IPR013702">
    <property type="entry name" value="FIST_domain_N"/>
</dbReference>
<protein>
    <recommendedName>
        <fullName evidence="5">FIST C-domain domain-containing protein</fullName>
    </recommendedName>
</protein>
<comment type="caution">
    <text evidence="3">The sequence shown here is derived from an EMBL/GenBank/DDBJ whole genome shotgun (WGS) entry which is preliminary data.</text>
</comment>
<feature type="domain" description="FIST" evidence="1">
    <location>
        <begin position="33"/>
        <end position="219"/>
    </location>
</feature>
<evidence type="ECO:0000259" key="1">
    <source>
        <dbReference type="SMART" id="SM00897"/>
    </source>
</evidence>
<evidence type="ECO:0008006" key="5">
    <source>
        <dbReference type="Google" id="ProtNLM"/>
    </source>
</evidence>
<organism evidence="3 4">
    <name type="scientific">Desulfurispira natronophila</name>
    <dbReference type="NCBI Taxonomy" id="682562"/>
    <lineage>
        <taxon>Bacteria</taxon>
        <taxon>Pseudomonadati</taxon>
        <taxon>Chrysiogenota</taxon>
        <taxon>Chrysiogenia</taxon>
        <taxon>Chrysiogenales</taxon>
        <taxon>Chrysiogenaceae</taxon>
        <taxon>Desulfurispira</taxon>
    </lineage>
</organism>
<name>A0A7W7Y2B4_9BACT</name>
<dbReference type="Pfam" id="PF10442">
    <property type="entry name" value="FIST_C"/>
    <property type="match status" value="1"/>
</dbReference>
<dbReference type="PANTHER" id="PTHR40252">
    <property type="entry name" value="BLR0328 PROTEIN"/>
    <property type="match status" value="1"/>
</dbReference>
<dbReference type="Pfam" id="PF08495">
    <property type="entry name" value="FIST"/>
    <property type="match status" value="1"/>
</dbReference>
<keyword evidence="4" id="KW-1185">Reference proteome</keyword>
<dbReference type="PANTHER" id="PTHR40252:SF2">
    <property type="entry name" value="BLR0328 PROTEIN"/>
    <property type="match status" value="1"/>
</dbReference>
<evidence type="ECO:0000259" key="2">
    <source>
        <dbReference type="SMART" id="SM01204"/>
    </source>
</evidence>
<accession>A0A7W7Y2B4</accession>
<dbReference type="SMART" id="SM00897">
    <property type="entry name" value="FIST"/>
    <property type="match status" value="1"/>
</dbReference>
<dbReference type="EMBL" id="JACHID010000001">
    <property type="protein sequence ID" value="MBB5020773.1"/>
    <property type="molecule type" value="Genomic_DNA"/>
</dbReference>
<dbReference type="RefSeq" id="WP_183728200.1">
    <property type="nucleotide sequence ID" value="NZ_JACHID010000001.1"/>
</dbReference>
<evidence type="ECO:0000313" key="4">
    <source>
        <dbReference type="Proteomes" id="UP000528322"/>
    </source>
</evidence>
<gene>
    <name evidence="3" type="ORF">HNR37_000076</name>
</gene>
<reference evidence="3 4" key="1">
    <citation type="submission" date="2020-08" db="EMBL/GenBank/DDBJ databases">
        <title>Genomic Encyclopedia of Type Strains, Phase IV (KMG-IV): sequencing the most valuable type-strain genomes for metagenomic binning, comparative biology and taxonomic classification.</title>
        <authorList>
            <person name="Goeker M."/>
        </authorList>
    </citation>
    <scope>NUCLEOTIDE SEQUENCE [LARGE SCALE GENOMIC DNA]</scope>
    <source>
        <strain evidence="3 4">DSM 22071</strain>
    </source>
</reference>
<evidence type="ECO:0000313" key="3">
    <source>
        <dbReference type="EMBL" id="MBB5020773.1"/>
    </source>
</evidence>
<dbReference type="Proteomes" id="UP000528322">
    <property type="component" value="Unassembled WGS sequence"/>
</dbReference>
<feature type="domain" description="FIST C-domain" evidence="2">
    <location>
        <begin position="220"/>
        <end position="358"/>
    </location>
</feature>